<evidence type="ECO:0000256" key="1">
    <source>
        <dbReference type="SAM" id="MobiDB-lite"/>
    </source>
</evidence>
<dbReference type="AlphaFoldDB" id="F0VH71"/>
<gene>
    <name evidence="4" type="ORF">BN1204_028540</name>
    <name evidence="3" type="ORF">NCLIV_028540</name>
</gene>
<protein>
    <recommendedName>
        <fullName evidence="2">Immune mapped protein 2 N-terminal domain-containing protein</fullName>
    </recommendedName>
</protein>
<dbReference type="InParanoid" id="F0VH71"/>
<reference evidence="5" key="3">
    <citation type="journal article" date="2012" name="PLoS Pathog.">
        <title>Comparative genomics of the apicomplexan parasites Toxoplasma gondii and Neospora caninum: Coccidia differing in host range and transmission strategy.</title>
        <authorList>
            <person name="Reid A.J."/>
            <person name="Vermont S.J."/>
            <person name="Cotton J.A."/>
            <person name="Harris D."/>
            <person name="Hill-Cawthorne G.A."/>
            <person name="Konen-Waisman S."/>
            <person name="Latham S.M."/>
            <person name="Mourier T."/>
            <person name="Norton R."/>
            <person name="Quail M.A."/>
            <person name="Sanders M."/>
            <person name="Shanmugam D."/>
            <person name="Sohal A."/>
            <person name="Wasmuth J.D."/>
            <person name="Brunk B."/>
            <person name="Grigg M.E."/>
            <person name="Howard J.C."/>
            <person name="Parkinson J."/>
            <person name="Roos D.S."/>
            <person name="Trees A.J."/>
            <person name="Berriman M."/>
            <person name="Pain A."/>
            <person name="Wastling J.M."/>
        </authorList>
    </citation>
    <scope>NUCLEOTIDE SEQUENCE [LARGE SCALE GENOMIC DNA]</scope>
    <source>
        <strain evidence="5">Liverpool</strain>
    </source>
</reference>
<feature type="compositionally biased region" description="Basic and acidic residues" evidence="1">
    <location>
        <begin position="57"/>
        <end position="68"/>
    </location>
</feature>
<dbReference type="EMBL" id="LN714482">
    <property type="protein sequence ID" value="CEL67048.1"/>
    <property type="molecule type" value="Genomic_DNA"/>
</dbReference>
<name>F0VH71_NEOCL</name>
<reference evidence="3" key="2">
    <citation type="submission" date="2011-03" db="EMBL/GenBank/DDBJ databases">
        <title>Comparative genomics and transcriptomics of Neospora caninum and Toxoplasma gondii.</title>
        <authorList>
            <person name="Reid A.J."/>
            <person name="Sohal A."/>
            <person name="Harris D."/>
            <person name="Quail M."/>
            <person name="Sanders M."/>
            <person name="Berriman M."/>
            <person name="Wastling J.M."/>
            <person name="Pain A."/>
        </authorList>
    </citation>
    <scope>NUCLEOTIDE SEQUENCE</scope>
    <source>
        <strain evidence="3">Liverpool</strain>
    </source>
</reference>
<dbReference type="OMA" id="DGVFLMY"/>
<dbReference type="GeneID" id="13443174"/>
<feature type="compositionally biased region" description="Low complexity" evidence="1">
    <location>
        <begin position="36"/>
        <end position="50"/>
    </location>
</feature>
<dbReference type="RefSeq" id="XP_003883097.1">
    <property type="nucleotide sequence ID" value="XM_003883048.1"/>
</dbReference>
<evidence type="ECO:0000313" key="4">
    <source>
        <dbReference type="EMBL" id="CEL67048.1"/>
    </source>
</evidence>
<evidence type="ECO:0000259" key="2">
    <source>
        <dbReference type="Pfam" id="PF18590"/>
    </source>
</evidence>
<accession>F0VH71</accession>
<evidence type="ECO:0000313" key="5">
    <source>
        <dbReference type="Proteomes" id="UP000007494"/>
    </source>
</evidence>
<reference evidence="3" key="1">
    <citation type="submission" date="2011-02" db="EMBL/GenBank/DDBJ databases">
        <authorList>
            <person name="Aslett M."/>
        </authorList>
    </citation>
    <scope>NUCLEOTIDE SEQUENCE</scope>
    <source>
        <strain evidence="3">Liverpool</strain>
    </source>
</reference>
<dbReference type="Proteomes" id="UP000007494">
    <property type="component" value="Chromosome VIIb"/>
</dbReference>
<dbReference type="EMBL" id="FR823389">
    <property type="protein sequence ID" value="CBZ53065.1"/>
    <property type="molecule type" value="Genomic_DNA"/>
</dbReference>
<dbReference type="InterPro" id="IPR040955">
    <property type="entry name" value="IMP2_N"/>
</dbReference>
<sequence>MFWCCCGGQRDASSHEVVSVPVEAHSGGGAPSDDVTTATPPSSSAGSAATRVSVAENKTEKAGVERAPIKGGVFKPPPKREQAPPPVPMTLPKSDKARRTSVPMEAELSSGAYLVYEKDTDSLYVRWSRTPVDNALAWLRPLVQVPGHKFNVNKGKEVLTKEAHNPEKYCRAWVAFLRITREFPSKCMLLENFEKTEAPQIRVLLLECPVDNPGKAVTCEMTGYGLLYDLLKNVKAVAVVPETSTLIPIGEPMEAKVFVQRGSGEGAAESLESVN</sequence>
<reference evidence="4" key="4">
    <citation type="journal article" date="2015" name="PLoS ONE">
        <title>Comprehensive Evaluation of Toxoplasma gondii VEG and Neospora caninum LIV Genomes with Tachyzoite Stage Transcriptome and Proteome Defines Novel Transcript Features.</title>
        <authorList>
            <person name="Ramaprasad A."/>
            <person name="Mourier T."/>
            <person name="Naeem R."/>
            <person name="Malas T.B."/>
            <person name="Moussa E."/>
            <person name="Panigrahi A."/>
            <person name="Vermont S.J."/>
            <person name="Otto T.D."/>
            <person name="Wastling J."/>
            <person name="Pain A."/>
        </authorList>
    </citation>
    <scope>NUCLEOTIDE SEQUENCE</scope>
    <source>
        <strain evidence="4">Liverpool</strain>
    </source>
</reference>
<evidence type="ECO:0000313" key="3">
    <source>
        <dbReference type="EMBL" id="CBZ53065.1"/>
    </source>
</evidence>
<dbReference type="VEuPathDB" id="ToxoDB:NCLIV_028540"/>
<feature type="region of interest" description="Disordered" evidence="1">
    <location>
        <begin position="23"/>
        <end position="101"/>
    </location>
</feature>
<organism evidence="3 5">
    <name type="scientific">Neospora caninum (strain Liverpool)</name>
    <dbReference type="NCBI Taxonomy" id="572307"/>
    <lineage>
        <taxon>Eukaryota</taxon>
        <taxon>Sar</taxon>
        <taxon>Alveolata</taxon>
        <taxon>Apicomplexa</taxon>
        <taxon>Conoidasida</taxon>
        <taxon>Coccidia</taxon>
        <taxon>Eucoccidiorida</taxon>
        <taxon>Eimeriorina</taxon>
        <taxon>Sarcocystidae</taxon>
        <taxon>Neospora</taxon>
    </lineage>
</organism>
<feature type="domain" description="Immune mapped protein 2 N-terminal" evidence="2">
    <location>
        <begin position="110"/>
        <end position="189"/>
    </location>
</feature>
<dbReference type="Pfam" id="PF18590">
    <property type="entry name" value="IMP2_N"/>
    <property type="match status" value="1"/>
</dbReference>
<keyword evidence="5" id="KW-1185">Reference proteome</keyword>
<dbReference type="eggNOG" id="ENOG502QZCY">
    <property type="taxonomic scope" value="Eukaryota"/>
</dbReference>
<proteinExistence type="predicted"/>
<dbReference type="OrthoDB" id="329578at2759"/>